<organism evidence="12 13">
    <name type="scientific">Chitinophaga costaii</name>
    <dbReference type="NCBI Taxonomy" id="1335309"/>
    <lineage>
        <taxon>Bacteria</taxon>
        <taxon>Pseudomonadati</taxon>
        <taxon>Bacteroidota</taxon>
        <taxon>Chitinophagia</taxon>
        <taxon>Chitinophagales</taxon>
        <taxon>Chitinophagaceae</taxon>
        <taxon>Chitinophaga</taxon>
    </lineage>
</organism>
<comment type="similarity">
    <text evidence="2 11">Belongs to the MscL family.</text>
</comment>
<feature type="transmembrane region" description="Helical" evidence="11">
    <location>
        <begin position="21"/>
        <end position="48"/>
    </location>
</feature>
<evidence type="ECO:0000256" key="4">
    <source>
        <dbReference type="ARBA" id="ARBA00022448"/>
    </source>
</evidence>
<dbReference type="InterPro" id="IPR037673">
    <property type="entry name" value="MSC/AndL"/>
</dbReference>
<evidence type="ECO:0000256" key="11">
    <source>
        <dbReference type="HAMAP-Rule" id="MF_00115"/>
    </source>
</evidence>
<keyword evidence="13" id="KW-1185">Reference proteome</keyword>
<evidence type="ECO:0000256" key="10">
    <source>
        <dbReference type="ARBA" id="ARBA00023303"/>
    </source>
</evidence>
<evidence type="ECO:0000256" key="2">
    <source>
        <dbReference type="ARBA" id="ARBA00007254"/>
    </source>
</evidence>
<keyword evidence="5 11" id="KW-1003">Cell membrane</keyword>
<keyword evidence="10 11" id="KW-0407">Ion channel</keyword>
<comment type="subunit">
    <text evidence="3 11">Homopentamer.</text>
</comment>
<dbReference type="InterPro" id="IPR036019">
    <property type="entry name" value="MscL_channel"/>
</dbReference>
<name>A0A1C4DRW9_9BACT</name>
<evidence type="ECO:0000256" key="6">
    <source>
        <dbReference type="ARBA" id="ARBA00022692"/>
    </source>
</evidence>
<accession>A0A1C4DRW9</accession>
<evidence type="ECO:0000256" key="5">
    <source>
        <dbReference type="ARBA" id="ARBA00022475"/>
    </source>
</evidence>
<dbReference type="PRINTS" id="PR01264">
    <property type="entry name" value="MECHCHANNEL"/>
</dbReference>
<dbReference type="NCBIfam" id="NF010557">
    <property type="entry name" value="PRK13952.1"/>
    <property type="match status" value="1"/>
</dbReference>
<dbReference type="RefSeq" id="WP_089711920.1">
    <property type="nucleotide sequence ID" value="NZ_FMAR01000006.1"/>
</dbReference>
<dbReference type="NCBIfam" id="TIGR00220">
    <property type="entry name" value="mscL"/>
    <property type="match status" value="1"/>
</dbReference>
<dbReference type="Gene3D" id="1.10.1200.120">
    <property type="entry name" value="Large-conductance mechanosensitive channel, MscL, domain 1"/>
    <property type="match status" value="1"/>
</dbReference>
<evidence type="ECO:0000313" key="12">
    <source>
        <dbReference type="EMBL" id="SCC34138.1"/>
    </source>
</evidence>
<dbReference type="AlphaFoldDB" id="A0A1C4DRW9"/>
<feature type="transmembrane region" description="Helical" evidence="11">
    <location>
        <begin position="82"/>
        <end position="106"/>
    </location>
</feature>
<dbReference type="GO" id="GO:0005886">
    <property type="term" value="C:plasma membrane"/>
    <property type="evidence" value="ECO:0007669"/>
    <property type="project" value="UniProtKB-SubCell"/>
</dbReference>
<dbReference type="GO" id="GO:0008381">
    <property type="term" value="F:mechanosensitive monoatomic ion channel activity"/>
    <property type="evidence" value="ECO:0007669"/>
    <property type="project" value="UniProtKB-UniRule"/>
</dbReference>
<gene>
    <name evidence="11" type="primary">mscL</name>
    <name evidence="12" type="ORF">GA0116948_10677</name>
</gene>
<dbReference type="Proteomes" id="UP000242818">
    <property type="component" value="Unassembled WGS sequence"/>
</dbReference>
<dbReference type="PROSITE" id="PS01327">
    <property type="entry name" value="MSCL"/>
    <property type="match status" value="1"/>
</dbReference>
<dbReference type="STRING" id="1335309.GA0116948_10677"/>
<evidence type="ECO:0000313" key="13">
    <source>
        <dbReference type="Proteomes" id="UP000242818"/>
    </source>
</evidence>
<evidence type="ECO:0000256" key="3">
    <source>
        <dbReference type="ARBA" id="ARBA00011255"/>
    </source>
</evidence>
<dbReference type="InterPro" id="IPR001185">
    <property type="entry name" value="MS_channel"/>
</dbReference>
<dbReference type="InterPro" id="IPR019823">
    <property type="entry name" value="Mechanosensitive_channel_CS"/>
</dbReference>
<keyword evidence="9 11" id="KW-0472">Membrane</keyword>
<dbReference type="PANTHER" id="PTHR30266:SF2">
    <property type="entry name" value="LARGE-CONDUCTANCE MECHANOSENSITIVE CHANNEL"/>
    <property type="match status" value="1"/>
</dbReference>
<dbReference type="NCBIfam" id="NF001843">
    <property type="entry name" value="PRK00567.1-4"/>
    <property type="match status" value="1"/>
</dbReference>
<protein>
    <recommendedName>
        <fullName evidence="11">Large-conductance mechanosensitive channel</fullName>
    </recommendedName>
</protein>
<keyword evidence="8 11" id="KW-0406">Ion transport</keyword>
<keyword evidence="7 11" id="KW-1133">Transmembrane helix</keyword>
<dbReference type="Pfam" id="PF01741">
    <property type="entry name" value="MscL"/>
    <property type="match status" value="1"/>
</dbReference>
<proteinExistence type="inferred from homology"/>
<evidence type="ECO:0000256" key="9">
    <source>
        <dbReference type="ARBA" id="ARBA00023136"/>
    </source>
</evidence>
<dbReference type="PANTHER" id="PTHR30266">
    <property type="entry name" value="MECHANOSENSITIVE CHANNEL MSCL"/>
    <property type="match status" value="1"/>
</dbReference>
<sequence length="143" mass="15560">MSFFKEFRDFAMKGNVIDLAVGVIIGAAFSAIVTSLVENIIMPIIGLFTKGTDFTNLFITLNDPQGREFKTLAEAKAAGVAVFGYGAFLQAVFQFLIIAFSIFLMVKAINSLHRKKTEDPAAPAAPTAEEQLLIEIRDAIKAK</sequence>
<comment type="subcellular location">
    <subcellularLocation>
        <location evidence="1 11">Cell membrane</location>
        <topology evidence="1 11">Multi-pass membrane protein</topology>
    </subcellularLocation>
</comment>
<evidence type="ECO:0000256" key="8">
    <source>
        <dbReference type="ARBA" id="ARBA00023065"/>
    </source>
</evidence>
<evidence type="ECO:0000256" key="7">
    <source>
        <dbReference type="ARBA" id="ARBA00022989"/>
    </source>
</evidence>
<dbReference type="EMBL" id="FMAR01000006">
    <property type="protein sequence ID" value="SCC34138.1"/>
    <property type="molecule type" value="Genomic_DNA"/>
</dbReference>
<keyword evidence="4 11" id="KW-0813">Transport</keyword>
<dbReference type="FunFam" id="1.10.1200.120:FF:000001">
    <property type="entry name" value="Large-conductance mechanosensitive channel"/>
    <property type="match status" value="1"/>
</dbReference>
<dbReference type="SUPFAM" id="SSF81330">
    <property type="entry name" value="Gated mechanosensitive channel"/>
    <property type="match status" value="1"/>
</dbReference>
<dbReference type="HAMAP" id="MF_00115">
    <property type="entry name" value="MscL"/>
    <property type="match status" value="1"/>
</dbReference>
<comment type="function">
    <text evidence="11">Channel that opens in response to stretch forces in the membrane lipid bilayer. May participate in the regulation of osmotic pressure changes within the cell.</text>
</comment>
<reference evidence="12 13" key="1">
    <citation type="submission" date="2016-08" db="EMBL/GenBank/DDBJ databases">
        <authorList>
            <person name="Seilhamer J.J."/>
        </authorList>
    </citation>
    <scope>NUCLEOTIDE SEQUENCE [LARGE SCALE GENOMIC DNA]</scope>
    <source>
        <strain evidence="12 13">A37T2</strain>
    </source>
</reference>
<dbReference type="OrthoDB" id="9810350at2"/>
<keyword evidence="6 11" id="KW-0812">Transmembrane</keyword>
<evidence type="ECO:0000256" key="1">
    <source>
        <dbReference type="ARBA" id="ARBA00004651"/>
    </source>
</evidence>